<evidence type="ECO:0000256" key="1">
    <source>
        <dbReference type="SAM" id="MobiDB-lite"/>
    </source>
</evidence>
<feature type="compositionally biased region" description="Basic and acidic residues" evidence="1">
    <location>
        <begin position="35"/>
        <end position="73"/>
    </location>
</feature>
<gene>
    <name evidence="2" type="ORF">SMACR_09035</name>
</gene>
<feature type="compositionally biased region" description="Basic and acidic residues" evidence="1">
    <location>
        <begin position="114"/>
        <end position="124"/>
    </location>
</feature>
<feature type="region of interest" description="Disordered" evidence="1">
    <location>
        <begin position="200"/>
        <end position="222"/>
    </location>
</feature>
<name>A0A8S9A4G9_SORMA</name>
<dbReference type="EMBL" id="NMPR01000011">
    <property type="protein sequence ID" value="KAA8635515.1"/>
    <property type="molecule type" value="Genomic_DNA"/>
</dbReference>
<protein>
    <submittedName>
        <fullName evidence="2">Uncharacterized protein</fullName>
    </submittedName>
</protein>
<sequence length="222" mass="25533">MPGHRTPIKRERGSPPADDDNDDDRHRHRNRSRSPCRDKVDKGKGRLKRKKEEEKLIVVRKRIKDDDNEREPKPTAPDWLVQIAHTIIGRENRKKYKYSLEKRGGSGSGSGSGRDGDEGGYPEKKHPKVYDGQGNVHFLVPDGNGTYRMEVDDSTGPARTRKAEANAEELMKVPHDILDEMRREDKKRERLLMSYEKYPGFNHGAETVSERYMRTTGQSENP</sequence>
<accession>A0A8S9A4G9</accession>
<reference evidence="2 3" key="1">
    <citation type="submission" date="2017-07" db="EMBL/GenBank/DDBJ databases">
        <title>Genome sequence of the Sordaria macrospora wild type strain R19027.</title>
        <authorList>
            <person name="Nowrousian M."/>
            <person name="Teichert I."/>
            <person name="Kueck U."/>
        </authorList>
    </citation>
    <scope>NUCLEOTIDE SEQUENCE [LARGE SCALE GENOMIC DNA]</scope>
    <source>
        <strain evidence="2 3">R19027</strain>
        <tissue evidence="2">Mycelium</tissue>
    </source>
</reference>
<dbReference type="OMA" id="NDREHIG"/>
<dbReference type="AlphaFoldDB" id="A0A8S9A4G9"/>
<comment type="caution">
    <text evidence="2">The sequence shown here is derived from an EMBL/GenBank/DDBJ whole genome shotgun (WGS) entry which is preliminary data.</text>
</comment>
<evidence type="ECO:0000313" key="3">
    <source>
        <dbReference type="Proteomes" id="UP000433876"/>
    </source>
</evidence>
<feature type="region of interest" description="Disordered" evidence="1">
    <location>
        <begin position="90"/>
        <end position="168"/>
    </location>
</feature>
<dbReference type="VEuPathDB" id="FungiDB:SMAC_09035"/>
<proteinExistence type="predicted"/>
<dbReference type="Proteomes" id="UP000433876">
    <property type="component" value="Unassembled WGS sequence"/>
</dbReference>
<organism evidence="2 3">
    <name type="scientific">Sordaria macrospora</name>
    <dbReference type="NCBI Taxonomy" id="5147"/>
    <lineage>
        <taxon>Eukaryota</taxon>
        <taxon>Fungi</taxon>
        <taxon>Dikarya</taxon>
        <taxon>Ascomycota</taxon>
        <taxon>Pezizomycotina</taxon>
        <taxon>Sordariomycetes</taxon>
        <taxon>Sordariomycetidae</taxon>
        <taxon>Sordariales</taxon>
        <taxon>Sordariaceae</taxon>
        <taxon>Sordaria</taxon>
    </lineage>
</organism>
<feature type="region of interest" description="Disordered" evidence="1">
    <location>
        <begin position="1"/>
        <end position="78"/>
    </location>
</feature>
<evidence type="ECO:0000313" key="2">
    <source>
        <dbReference type="EMBL" id="KAA8635515.1"/>
    </source>
</evidence>